<dbReference type="SMART" id="SM00421">
    <property type="entry name" value="HTH_LUXR"/>
    <property type="match status" value="1"/>
</dbReference>
<dbReference type="SUPFAM" id="SSF46894">
    <property type="entry name" value="C-terminal effector domain of the bipartite response regulators"/>
    <property type="match status" value="1"/>
</dbReference>
<dbReference type="Gene3D" id="3.40.50.2300">
    <property type="match status" value="1"/>
</dbReference>
<dbReference type="InterPro" id="IPR016032">
    <property type="entry name" value="Sig_transdc_resp-reg_C-effctor"/>
</dbReference>
<evidence type="ECO:0000313" key="9">
    <source>
        <dbReference type="Proteomes" id="UP001081071"/>
    </source>
</evidence>
<dbReference type="PRINTS" id="PR00038">
    <property type="entry name" value="HTHLUXR"/>
</dbReference>
<proteinExistence type="predicted"/>
<evidence type="ECO:0000256" key="4">
    <source>
        <dbReference type="ARBA" id="ARBA00023163"/>
    </source>
</evidence>
<organism evidence="8 9">
    <name type="scientific">Rhodococcus ruber</name>
    <dbReference type="NCBI Taxonomy" id="1830"/>
    <lineage>
        <taxon>Bacteria</taxon>
        <taxon>Bacillati</taxon>
        <taxon>Actinomycetota</taxon>
        <taxon>Actinomycetes</taxon>
        <taxon>Mycobacteriales</taxon>
        <taxon>Nocardiaceae</taxon>
        <taxon>Rhodococcus</taxon>
    </lineage>
</organism>
<evidence type="ECO:0000259" key="6">
    <source>
        <dbReference type="PROSITE" id="PS50043"/>
    </source>
</evidence>
<dbReference type="InterPro" id="IPR000792">
    <property type="entry name" value="Tscrpt_reg_LuxR_C"/>
</dbReference>
<dbReference type="InterPro" id="IPR001789">
    <property type="entry name" value="Sig_transdc_resp-reg_receiver"/>
</dbReference>
<dbReference type="PANTHER" id="PTHR43214">
    <property type="entry name" value="TWO-COMPONENT RESPONSE REGULATOR"/>
    <property type="match status" value="1"/>
</dbReference>
<dbReference type="PROSITE" id="PS50043">
    <property type="entry name" value="HTH_LUXR_2"/>
    <property type="match status" value="1"/>
</dbReference>
<evidence type="ECO:0000256" key="2">
    <source>
        <dbReference type="ARBA" id="ARBA00023015"/>
    </source>
</evidence>
<evidence type="ECO:0000256" key="1">
    <source>
        <dbReference type="ARBA" id="ARBA00022553"/>
    </source>
</evidence>
<keyword evidence="1 5" id="KW-0597">Phosphoprotein</keyword>
<evidence type="ECO:0000313" key="8">
    <source>
        <dbReference type="EMBL" id="MCZ4521154.1"/>
    </source>
</evidence>
<dbReference type="PANTHER" id="PTHR43214:SF24">
    <property type="entry name" value="TRANSCRIPTIONAL REGULATORY PROTEIN NARL-RELATED"/>
    <property type="match status" value="1"/>
</dbReference>
<keyword evidence="3" id="KW-0238">DNA-binding</keyword>
<gene>
    <name evidence="8" type="ORF">O4220_21795</name>
</gene>
<name>A0ABT4MJI3_9NOCA</name>
<evidence type="ECO:0000256" key="3">
    <source>
        <dbReference type="ARBA" id="ARBA00023125"/>
    </source>
</evidence>
<sequence length="241" mass="26513">MRGVIDVHTGTQKLIRVVLAEDNILLREGVQMILQRNGFDTVAAVGSADELLAACRRHDPHLVITDIRMPPDLGSDGLAAAFELRKQNPTLPVVVLSQYVEQSYMKELLDGAGTAGIGYLLKDRVSDVREFADTLRRVESGGTAIDPAVITSMIERRRDPLHELTPRERDVLAVVAEGRSNLAIARMLFVSEAAVVKHIGNIMMKLDIPPSEDRNRRVATVLAYLRAQSHDGASEGSRDCR</sequence>
<dbReference type="Pfam" id="PF00072">
    <property type="entry name" value="Response_reg"/>
    <property type="match status" value="1"/>
</dbReference>
<dbReference type="CDD" id="cd17535">
    <property type="entry name" value="REC_NarL-like"/>
    <property type="match status" value="1"/>
</dbReference>
<dbReference type="InterPro" id="IPR039420">
    <property type="entry name" value="WalR-like"/>
</dbReference>
<keyword evidence="9" id="KW-1185">Reference proteome</keyword>
<keyword evidence="4" id="KW-0804">Transcription</keyword>
<evidence type="ECO:0000256" key="5">
    <source>
        <dbReference type="PROSITE-ProRule" id="PRU00169"/>
    </source>
</evidence>
<comment type="caution">
    <text evidence="8">The sequence shown here is derived from an EMBL/GenBank/DDBJ whole genome shotgun (WGS) entry which is preliminary data.</text>
</comment>
<dbReference type="Proteomes" id="UP001081071">
    <property type="component" value="Unassembled WGS sequence"/>
</dbReference>
<feature type="domain" description="Response regulatory" evidence="7">
    <location>
        <begin position="16"/>
        <end position="137"/>
    </location>
</feature>
<dbReference type="InterPro" id="IPR058245">
    <property type="entry name" value="NreC/VraR/RcsB-like_REC"/>
</dbReference>
<feature type="domain" description="HTH luxR-type" evidence="6">
    <location>
        <begin position="157"/>
        <end position="227"/>
    </location>
</feature>
<dbReference type="EMBL" id="JAPWIJ010000010">
    <property type="protein sequence ID" value="MCZ4521154.1"/>
    <property type="molecule type" value="Genomic_DNA"/>
</dbReference>
<dbReference type="CDD" id="cd06170">
    <property type="entry name" value="LuxR_C_like"/>
    <property type="match status" value="1"/>
</dbReference>
<protein>
    <submittedName>
        <fullName evidence="8">Response regulator transcription factor</fullName>
    </submittedName>
</protein>
<keyword evidence="2" id="KW-0805">Transcription regulation</keyword>
<reference evidence="8" key="1">
    <citation type="submission" date="2022-12" db="EMBL/GenBank/DDBJ databases">
        <authorList>
            <person name="Krivoruchko A.V."/>
            <person name="Elkin A."/>
        </authorList>
    </citation>
    <scope>NUCLEOTIDE SEQUENCE</scope>
    <source>
        <strain evidence="8">IEGM 1391</strain>
    </source>
</reference>
<dbReference type="InterPro" id="IPR011006">
    <property type="entry name" value="CheY-like_superfamily"/>
</dbReference>
<accession>A0ABT4MJI3</accession>
<dbReference type="SMART" id="SM00448">
    <property type="entry name" value="REC"/>
    <property type="match status" value="1"/>
</dbReference>
<dbReference type="Pfam" id="PF00196">
    <property type="entry name" value="GerE"/>
    <property type="match status" value="1"/>
</dbReference>
<dbReference type="PROSITE" id="PS50110">
    <property type="entry name" value="RESPONSE_REGULATORY"/>
    <property type="match status" value="1"/>
</dbReference>
<evidence type="ECO:0000259" key="7">
    <source>
        <dbReference type="PROSITE" id="PS50110"/>
    </source>
</evidence>
<dbReference type="SUPFAM" id="SSF52172">
    <property type="entry name" value="CheY-like"/>
    <property type="match status" value="1"/>
</dbReference>
<feature type="modified residue" description="4-aspartylphosphate" evidence="5">
    <location>
        <position position="66"/>
    </location>
</feature>